<feature type="binding site" evidence="5">
    <location>
        <begin position="119"/>
        <end position="123"/>
    </location>
    <ligand>
        <name>GTP</name>
        <dbReference type="ChEBI" id="CHEBI:37565"/>
    </ligand>
</feature>
<dbReference type="GO" id="GO:0046872">
    <property type="term" value="F:metal ion binding"/>
    <property type="evidence" value="ECO:0007669"/>
    <property type="project" value="UniProtKB-KW"/>
</dbReference>
<dbReference type="GO" id="GO:0031683">
    <property type="term" value="F:G-protein beta/gamma-subunit complex binding"/>
    <property type="evidence" value="ECO:0007669"/>
    <property type="project" value="InterPro"/>
</dbReference>
<keyword evidence="2 5" id="KW-0547">Nucleotide-binding</keyword>
<dbReference type="PROSITE" id="PS51882">
    <property type="entry name" value="G_ALPHA"/>
    <property type="match status" value="1"/>
</dbReference>
<accession>A0AAD5TTF7</accession>
<evidence type="ECO:0000256" key="2">
    <source>
        <dbReference type="ARBA" id="ARBA00022741"/>
    </source>
</evidence>
<name>A0AAD5TTF7_9FUNG</name>
<evidence type="ECO:0000256" key="3">
    <source>
        <dbReference type="ARBA" id="ARBA00023134"/>
    </source>
</evidence>
<dbReference type="GO" id="GO:0005525">
    <property type="term" value="F:GTP binding"/>
    <property type="evidence" value="ECO:0007669"/>
    <property type="project" value="UniProtKB-KW"/>
</dbReference>
<dbReference type="PANTHER" id="PTHR10218:SF302">
    <property type="entry name" value="GUANINE NUCLEOTIDE-BINDING PROTEIN ALPHA-5 SUBUNIT"/>
    <property type="match status" value="1"/>
</dbReference>
<feature type="binding site" evidence="5">
    <location>
        <begin position="189"/>
        <end position="192"/>
    </location>
    <ligand>
        <name>GTP</name>
        <dbReference type="ChEBI" id="CHEBI:37565"/>
    </ligand>
</feature>
<dbReference type="FunFam" id="3.40.50.300:FF:000720">
    <property type="entry name" value="Guanine nucleotide-binding protein G(k) subunit alpha"/>
    <property type="match status" value="1"/>
</dbReference>
<comment type="caution">
    <text evidence="7">The sequence shown here is derived from an EMBL/GenBank/DDBJ whole genome shotgun (WGS) entry which is preliminary data.</text>
</comment>
<dbReference type="GO" id="GO:0005737">
    <property type="term" value="C:cytoplasm"/>
    <property type="evidence" value="ECO:0007669"/>
    <property type="project" value="TreeGrafter"/>
</dbReference>
<feature type="non-terminal residue" evidence="7">
    <location>
        <position position="211"/>
    </location>
</feature>
<dbReference type="InterPro" id="IPR027417">
    <property type="entry name" value="P-loop_NTPase"/>
</dbReference>
<dbReference type="EMBL" id="JADGJW010001746">
    <property type="protein sequence ID" value="KAJ3201319.1"/>
    <property type="molecule type" value="Genomic_DNA"/>
</dbReference>
<evidence type="ECO:0000313" key="8">
    <source>
        <dbReference type="Proteomes" id="UP001211065"/>
    </source>
</evidence>
<dbReference type="Gene3D" id="3.40.50.300">
    <property type="entry name" value="P-loop containing nucleotide triphosphate hydrolases"/>
    <property type="match status" value="1"/>
</dbReference>
<dbReference type="SUPFAM" id="SSF52540">
    <property type="entry name" value="P-loop containing nucleoside triphosphate hydrolases"/>
    <property type="match status" value="1"/>
</dbReference>
<dbReference type="InterPro" id="IPR001019">
    <property type="entry name" value="Gprotein_alpha_su"/>
</dbReference>
<feature type="non-terminal residue" evidence="7">
    <location>
        <position position="1"/>
    </location>
</feature>
<evidence type="ECO:0000256" key="6">
    <source>
        <dbReference type="PIRSR" id="PIRSR601019-2"/>
    </source>
</evidence>
<dbReference type="InterPro" id="IPR011025">
    <property type="entry name" value="GproteinA_insert"/>
</dbReference>
<evidence type="ECO:0000256" key="5">
    <source>
        <dbReference type="PIRSR" id="PIRSR601019-1"/>
    </source>
</evidence>
<keyword evidence="6" id="KW-0460">Magnesium</keyword>
<keyword evidence="1 6" id="KW-0479">Metal-binding</keyword>
<keyword evidence="8" id="KW-1185">Reference proteome</keyword>
<proteinExistence type="predicted"/>
<sequence>EEINVNLLSLEDKNGVNLQDTLPPNPKLAKKRNRAVEKQLKTDQKIAKLQEHTTLLVLGPGDSGKSTFIRQLRFLEDIERFFDPLYTPTDQDIVCCRKITTSITETKIVVNTEKIRIFDFGGQKHLRNFWAPYFDDPKNVILFFVAISSFDQQMLEDEKENRFYDTLKLFELLINMEILKKVEFILFFNKMDLFLEKLKSIKVKDYIEDFD</sequence>
<keyword evidence="3 5" id="KW-0342">GTP-binding</keyword>
<protein>
    <submittedName>
        <fullName evidence="7">Guanine nucleotide-binding protein subunit alpha</fullName>
    </submittedName>
</protein>
<dbReference type="Pfam" id="PF00503">
    <property type="entry name" value="G-alpha"/>
    <property type="match status" value="1"/>
</dbReference>
<dbReference type="GO" id="GO:0003924">
    <property type="term" value="F:GTPase activity"/>
    <property type="evidence" value="ECO:0007669"/>
    <property type="project" value="InterPro"/>
</dbReference>
<dbReference type="GO" id="GO:0001664">
    <property type="term" value="F:G protein-coupled receptor binding"/>
    <property type="evidence" value="ECO:0007669"/>
    <property type="project" value="TreeGrafter"/>
</dbReference>
<gene>
    <name evidence="7" type="primary">GPA1_1</name>
    <name evidence="7" type="ORF">HK099_002290</name>
</gene>
<dbReference type="GO" id="GO:0007188">
    <property type="term" value="P:adenylate cyclase-modulating G protein-coupled receptor signaling pathway"/>
    <property type="evidence" value="ECO:0007669"/>
    <property type="project" value="TreeGrafter"/>
</dbReference>
<evidence type="ECO:0000256" key="4">
    <source>
        <dbReference type="ARBA" id="ARBA00023224"/>
    </source>
</evidence>
<reference evidence="7" key="1">
    <citation type="submission" date="2020-05" db="EMBL/GenBank/DDBJ databases">
        <title>Phylogenomic resolution of chytrid fungi.</title>
        <authorList>
            <person name="Stajich J.E."/>
            <person name="Amses K."/>
            <person name="Simmons R."/>
            <person name="Seto K."/>
            <person name="Myers J."/>
            <person name="Bonds A."/>
            <person name="Quandt C.A."/>
            <person name="Barry K."/>
            <person name="Liu P."/>
            <person name="Grigoriev I."/>
            <person name="Longcore J.E."/>
            <person name="James T.Y."/>
        </authorList>
    </citation>
    <scope>NUCLEOTIDE SEQUENCE</scope>
    <source>
        <strain evidence="7">JEL0476</strain>
    </source>
</reference>
<organism evidence="7 8">
    <name type="scientific">Clydaea vesicula</name>
    <dbReference type="NCBI Taxonomy" id="447962"/>
    <lineage>
        <taxon>Eukaryota</taxon>
        <taxon>Fungi</taxon>
        <taxon>Fungi incertae sedis</taxon>
        <taxon>Chytridiomycota</taxon>
        <taxon>Chytridiomycota incertae sedis</taxon>
        <taxon>Chytridiomycetes</taxon>
        <taxon>Lobulomycetales</taxon>
        <taxon>Lobulomycetaceae</taxon>
        <taxon>Clydaea</taxon>
    </lineage>
</organism>
<feature type="binding site" evidence="6">
    <location>
        <position position="100"/>
    </location>
    <ligand>
        <name>Mg(2+)</name>
        <dbReference type="ChEBI" id="CHEBI:18420"/>
    </ligand>
</feature>
<dbReference type="GO" id="GO:0005834">
    <property type="term" value="C:heterotrimeric G-protein complex"/>
    <property type="evidence" value="ECO:0007669"/>
    <property type="project" value="TreeGrafter"/>
</dbReference>
<dbReference type="Proteomes" id="UP001211065">
    <property type="component" value="Unassembled WGS sequence"/>
</dbReference>
<dbReference type="SMART" id="SM00275">
    <property type="entry name" value="G_alpha"/>
    <property type="match status" value="1"/>
</dbReference>
<evidence type="ECO:0000256" key="1">
    <source>
        <dbReference type="ARBA" id="ARBA00022723"/>
    </source>
</evidence>
<dbReference type="SUPFAM" id="SSF47895">
    <property type="entry name" value="Transducin (alpha subunit), insertion domain"/>
    <property type="match status" value="1"/>
</dbReference>
<dbReference type="AlphaFoldDB" id="A0AAD5TTF7"/>
<dbReference type="PANTHER" id="PTHR10218">
    <property type="entry name" value="GTP-BINDING PROTEIN ALPHA SUBUNIT"/>
    <property type="match status" value="1"/>
</dbReference>
<keyword evidence="4" id="KW-0807">Transducer</keyword>
<evidence type="ECO:0000313" key="7">
    <source>
        <dbReference type="EMBL" id="KAJ3201319.1"/>
    </source>
</evidence>